<dbReference type="SUPFAM" id="SSF54106">
    <property type="entry name" value="LysM domain"/>
    <property type="match status" value="2"/>
</dbReference>
<feature type="domain" description="LysM" evidence="4">
    <location>
        <begin position="183"/>
        <end position="232"/>
    </location>
</feature>
<feature type="region of interest" description="Disordered" evidence="3">
    <location>
        <begin position="249"/>
        <end position="276"/>
    </location>
</feature>
<evidence type="ECO:0000313" key="6">
    <source>
        <dbReference type="Proteomes" id="UP000651452"/>
    </source>
</evidence>
<dbReference type="CDD" id="cd00118">
    <property type="entry name" value="LysM"/>
    <property type="match status" value="3"/>
</dbReference>
<dbReference type="PROSITE" id="PS51782">
    <property type="entry name" value="LYSM"/>
    <property type="match status" value="2"/>
</dbReference>
<keyword evidence="6" id="KW-1185">Reference proteome</keyword>
<gene>
    <name evidence="5" type="ORF">EKO04_011272</name>
</gene>
<dbReference type="Pfam" id="PF01476">
    <property type="entry name" value="LysM"/>
    <property type="match status" value="3"/>
</dbReference>
<dbReference type="Gene3D" id="3.10.350.10">
    <property type="entry name" value="LysM domain"/>
    <property type="match status" value="3"/>
</dbReference>
<keyword evidence="1" id="KW-0147">Chitin-binding</keyword>
<dbReference type="InterPro" id="IPR018392">
    <property type="entry name" value="LysM"/>
</dbReference>
<dbReference type="Proteomes" id="UP000651452">
    <property type="component" value="Unassembled WGS sequence"/>
</dbReference>
<accession>A0A8H7IT12</accession>
<evidence type="ECO:0000256" key="3">
    <source>
        <dbReference type="SAM" id="MobiDB-lite"/>
    </source>
</evidence>
<reference evidence="5" key="2">
    <citation type="submission" date="2020-09" db="EMBL/GenBank/DDBJ databases">
        <title>Reference genome assembly for Australian Ascochyta lentis isolate Al4.</title>
        <authorList>
            <person name="Lee R.C."/>
            <person name="Farfan-Caceres L.M."/>
            <person name="Debler J.W."/>
            <person name="Williams A.H."/>
            <person name="Henares B.M."/>
        </authorList>
    </citation>
    <scope>NUCLEOTIDE SEQUENCE</scope>
    <source>
        <strain evidence="5">Al4</strain>
    </source>
</reference>
<dbReference type="GO" id="GO:0008061">
    <property type="term" value="F:chitin binding"/>
    <property type="evidence" value="ECO:0007669"/>
    <property type="project" value="UniProtKB-KW"/>
</dbReference>
<protein>
    <recommendedName>
        <fullName evidence="4">LysM domain-containing protein</fullName>
    </recommendedName>
</protein>
<evidence type="ECO:0000256" key="2">
    <source>
        <dbReference type="ARBA" id="ARBA00023026"/>
    </source>
</evidence>
<dbReference type="InterPro" id="IPR036779">
    <property type="entry name" value="LysM_dom_sf"/>
</dbReference>
<dbReference type="PANTHER" id="PTHR34997:SF16">
    <property type="entry name" value="LYSM DOMAIN-CONTAINING PROTEIN"/>
    <property type="match status" value="1"/>
</dbReference>
<keyword evidence="2" id="KW-0843">Virulence</keyword>
<sequence length="276" mass="28714">MRTHWHSNHEEHHASLVQRHKPIPACAGKTYVTKASDTCDSIAEANLVSSGSLYETNPNLLDCDKRSSGTELCLPPSCEKRHKIKAGDDCVAVTLANGISWQQLAGWNGMVDCSGSSMLGDNPVWGSTICISPPGGTFVSPPTNETGTGVGGPGATGDGYGTELVDLPAGATLASQTTTKCGQYYTVKTGDSCASIVVDYNVPSDLFIAANPSLRAARLCDGLLAVGRTYCIHALRNFNMDIPTGSPPLPLASGKLTSTSAKPTSASAKPTSTRAT</sequence>
<feature type="domain" description="LysM" evidence="4">
    <location>
        <begin position="29"/>
        <end position="74"/>
    </location>
</feature>
<organism evidence="5 6">
    <name type="scientific">Ascochyta lentis</name>
    <dbReference type="NCBI Taxonomy" id="205686"/>
    <lineage>
        <taxon>Eukaryota</taxon>
        <taxon>Fungi</taxon>
        <taxon>Dikarya</taxon>
        <taxon>Ascomycota</taxon>
        <taxon>Pezizomycotina</taxon>
        <taxon>Dothideomycetes</taxon>
        <taxon>Pleosporomycetidae</taxon>
        <taxon>Pleosporales</taxon>
        <taxon>Pleosporineae</taxon>
        <taxon>Didymellaceae</taxon>
        <taxon>Ascochyta</taxon>
    </lineage>
</organism>
<feature type="compositionally biased region" description="Low complexity" evidence="3">
    <location>
        <begin position="257"/>
        <end position="276"/>
    </location>
</feature>
<name>A0A8H7IT12_9PLEO</name>
<dbReference type="PANTHER" id="PTHR34997">
    <property type="entry name" value="AM15"/>
    <property type="match status" value="1"/>
</dbReference>
<evidence type="ECO:0000259" key="4">
    <source>
        <dbReference type="PROSITE" id="PS51782"/>
    </source>
</evidence>
<comment type="caution">
    <text evidence="5">The sequence shown here is derived from an EMBL/GenBank/DDBJ whole genome shotgun (WGS) entry which is preliminary data.</text>
</comment>
<reference evidence="5" key="1">
    <citation type="submission" date="2018-12" db="EMBL/GenBank/DDBJ databases">
        <authorList>
            <person name="Syme R.A."/>
            <person name="Farfan-Caceres L."/>
            <person name="Lichtenzveig J."/>
        </authorList>
    </citation>
    <scope>NUCLEOTIDE SEQUENCE</scope>
    <source>
        <strain evidence="5">Al4</strain>
    </source>
</reference>
<dbReference type="SMART" id="SM00257">
    <property type="entry name" value="LysM"/>
    <property type="match status" value="3"/>
</dbReference>
<evidence type="ECO:0000313" key="5">
    <source>
        <dbReference type="EMBL" id="KAF9690541.1"/>
    </source>
</evidence>
<dbReference type="OrthoDB" id="5985073at2759"/>
<proteinExistence type="predicted"/>
<evidence type="ECO:0000256" key="1">
    <source>
        <dbReference type="ARBA" id="ARBA00022669"/>
    </source>
</evidence>
<dbReference type="InterPro" id="IPR052210">
    <property type="entry name" value="LysM1-like"/>
</dbReference>
<dbReference type="EMBL" id="RZGK01000023">
    <property type="protein sequence ID" value="KAF9690541.1"/>
    <property type="molecule type" value="Genomic_DNA"/>
</dbReference>
<dbReference type="AlphaFoldDB" id="A0A8H7IT12"/>